<evidence type="ECO:0000313" key="1">
    <source>
        <dbReference type="EMBL" id="QNN47842.1"/>
    </source>
</evidence>
<dbReference type="AlphaFoldDB" id="A0A7G9QWW7"/>
<keyword evidence="2" id="KW-1185">Reference proteome</keyword>
<organism evidence="1 2">
    <name type="scientific">Thermomonas brevis</name>
    <dbReference type="NCBI Taxonomy" id="215691"/>
    <lineage>
        <taxon>Bacteria</taxon>
        <taxon>Pseudomonadati</taxon>
        <taxon>Pseudomonadota</taxon>
        <taxon>Gammaproteobacteria</taxon>
        <taxon>Lysobacterales</taxon>
        <taxon>Lysobacteraceae</taxon>
        <taxon>Thermomonas</taxon>
    </lineage>
</organism>
<gene>
    <name evidence="1" type="ORF">H9L17_06885</name>
</gene>
<dbReference type="InterPro" id="IPR027417">
    <property type="entry name" value="P-loop_NTPase"/>
</dbReference>
<accession>A0A7G9QWW7</accession>
<dbReference type="Proteomes" id="UP000515977">
    <property type="component" value="Chromosome"/>
</dbReference>
<evidence type="ECO:0000313" key="2">
    <source>
        <dbReference type="Proteomes" id="UP000515977"/>
    </source>
</evidence>
<dbReference type="RefSeq" id="WP_187571586.1">
    <property type="nucleotide sequence ID" value="NZ_CP060711.1"/>
</dbReference>
<dbReference type="SUPFAM" id="SSF52540">
    <property type="entry name" value="P-loop containing nucleoside triphosphate hydrolases"/>
    <property type="match status" value="1"/>
</dbReference>
<protein>
    <recommendedName>
        <fullName evidence="3">Sulfotransferase</fullName>
    </recommendedName>
</protein>
<sequence>MKPREFVLTGVPRAGTTLCCELLGRADDTVALIEPIPVHCLPLGHGEAVAEIRRFFEAERTRLLEAGTAASQQVDGRGTDNFFDAERRESDGMRIRKASLADIRIEKPLSADFTLVIKHNAAFAALLAPLATAIDCIAVVRNPLAVLASWNSVDLPVRSGRLPAGERLEPALAACLDAEPDALERQLQLLNWLFGRFSQCLPAERILRYEDVVRSGGGVLANASGIAFPISSLSSRNASRLYDAQACAGYAERLRRDDGAWRKFYGNEDVSCVLETMRAGG</sequence>
<reference evidence="1 2" key="1">
    <citation type="submission" date="2020-08" db="EMBL/GenBank/DDBJ databases">
        <title>Genome sequence of Thermomonas brevis KACC 16975T.</title>
        <authorList>
            <person name="Hyun D.-W."/>
            <person name="Bae J.-W."/>
        </authorList>
    </citation>
    <scope>NUCLEOTIDE SEQUENCE [LARGE SCALE GENOMIC DNA]</scope>
    <source>
        <strain evidence="1 2">KACC 16975</strain>
    </source>
</reference>
<dbReference type="EMBL" id="CP060711">
    <property type="protein sequence ID" value="QNN47842.1"/>
    <property type="molecule type" value="Genomic_DNA"/>
</dbReference>
<dbReference type="KEGG" id="tbv:H9L17_06885"/>
<dbReference type="Gene3D" id="3.40.50.300">
    <property type="entry name" value="P-loop containing nucleotide triphosphate hydrolases"/>
    <property type="match status" value="1"/>
</dbReference>
<evidence type="ECO:0008006" key="3">
    <source>
        <dbReference type="Google" id="ProtNLM"/>
    </source>
</evidence>
<proteinExistence type="predicted"/>
<name>A0A7G9QWW7_9GAMM</name>